<comment type="caution">
    <text evidence="8">The sequence shown here is derived from an EMBL/GenBank/DDBJ whole genome shotgun (WGS) entry which is preliminary data.</text>
</comment>
<dbReference type="SUPFAM" id="SSF53807">
    <property type="entry name" value="Helical backbone' metal receptor"/>
    <property type="match status" value="1"/>
</dbReference>
<feature type="chain" id="PRO_5010544813" evidence="6">
    <location>
        <begin position="24"/>
        <end position="305"/>
    </location>
</feature>
<proteinExistence type="inferred from homology"/>
<gene>
    <name evidence="8" type="ORF">BXT89_03420</name>
</gene>
<keyword evidence="4" id="KW-0406">Ion transport</keyword>
<accession>A0A1S8DKC2</accession>
<evidence type="ECO:0000256" key="1">
    <source>
        <dbReference type="ARBA" id="ARBA00004196"/>
    </source>
</evidence>
<dbReference type="STRING" id="254161.SAMN05216256_11371"/>
<organism evidence="8 9">
    <name type="scientific">Halopseudomonas pachastrellae</name>
    <dbReference type="NCBI Taxonomy" id="254161"/>
    <lineage>
        <taxon>Bacteria</taxon>
        <taxon>Pseudomonadati</taxon>
        <taxon>Pseudomonadota</taxon>
        <taxon>Gammaproteobacteria</taxon>
        <taxon>Pseudomonadales</taxon>
        <taxon>Pseudomonadaceae</taxon>
        <taxon>Halopseudomonas</taxon>
    </lineage>
</organism>
<sequence>MSDLLKGFVAAATLLLCALPAQARSVTDAYGETVDVPDQPQRVVALSELDLDAMLALGKTPVGTVNGRGQNGVPGYLSERAPQIDIIGDLGNVNTELLLELQPDLILTATDRPETLELYRAIAPTVVTAKPGEPWQDSLQLIANVLGEPEAADAFTASYQTRVQQAREALAAEQGQTMSIVRWNPKGPVYMLEDSFASQIVKELGFVRPEQQRQPGFTHSQALSLESLDLLDADWLVVGTLAGTGEAAEALNQARDTPAFQQLGAVKAGQMAAVDGSLWTSVGGPLAAMQVIDDVENLIKASARQ</sequence>
<protein>
    <submittedName>
        <fullName evidence="8">ABC transporter substrate-binding protein</fullName>
    </submittedName>
</protein>
<dbReference type="CDD" id="cd01146">
    <property type="entry name" value="FhuD"/>
    <property type="match status" value="1"/>
</dbReference>
<reference evidence="8 9" key="1">
    <citation type="submission" date="2017-01" db="EMBL/GenBank/DDBJ databases">
        <title>Draft genome sequence of Pseudomonas pachastrellae type strain CCUG 46540T from a deep sea.</title>
        <authorList>
            <person name="Gomila M."/>
            <person name="Mulet M."/>
            <person name="Lalucat J."/>
            <person name="Garcia-Valdes E."/>
        </authorList>
    </citation>
    <scope>NUCLEOTIDE SEQUENCE [LARGE SCALE GENOMIC DNA]</scope>
    <source>
        <strain evidence="8 9">CCUG 46540</strain>
    </source>
</reference>
<dbReference type="PROSITE" id="PS50983">
    <property type="entry name" value="FE_B12_PBP"/>
    <property type="match status" value="1"/>
</dbReference>
<keyword evidence="4" id="KW-0410">Iron transport</keyword>
<evidence type="ECO:0000313" key="8">
    <source>
        <dbReference type="EMBL" id="ONM45246.1"/>
    </source>
</evidence>
<evidence type="ECO:0000313" key="9">
    <source>
        <dbReference type="Proteomes" id="UP000242847"/>
    </source>
</evidence>
<dbReference type="PANTHER" id="PTHR30532">
    <property type="entry name" value="IRON III DICITRATE-BINDING PERIPLASMIC PROTEIN"/>
    <property type="match status" value="1"/>
</dbReference>
<dbReference type="RefSeq" id="WP_083724710.1">
    <property type="nucleotide sequence ID" value="NZ_FOUD01000013.1"/>
</dbReference>
<dbReference type="PANTHER" id="PTHR30532:SF25">
    <property type="entry name" value="IRON(III) DICITRATE-BINDING PERIPLASMIC PROTEIN"/>
    <property type="match status" value="1"/>
</dbReference>
<keyword evidence="5 6" id="KW-0732">Signal</keyword>
<evidence type="ECO:0000256" key="3">
    <source>
        <dbReference type="ARBA" id="ARBA00022448"/>
    </source>
</evidence>
<keyword evidence="3" id="KW-0813">Transport</keyword>
<dbReference type="GO" id="GO:1901678">
    <property type="term" value="P:iron coordination entity transport"/>
    <property type="evidence" value="ECO:0007669"/>
    <property type="project" value="UniProtKB-ARBA"/>
</dbReference>
<feature type="domain" description="Fe/B12 periplasmic-binding" evidence="7">
    <location>
        <begin position="42"/>
        <end position="303"/>
    </location>
</feature>
<keyword evidence="9" id="KW-1185">Reference proteome</keyword>
<keyword evidence="4" id="KW-0408">Iron</keyword>
<dbReference type="AlphaFoldDB" id="A0A1S8DKC2"/>
<dbReference type="Proteomes" id="UP000242847">
    <property type="component" value="Unassembled WGS sequence"/>
</dbReference>
<evidence type="ECO:0000256" key="4">
    <source>
        <dbReference type="ARBA" id="ARBA00022496"/>
    </source>
</evidence>
<evidence type="ECO:0000256" key="6">
    <source>
        <dbReference type="SAM" id="SignalP"/>
    </source>
</evidence>
<dbReference type="Gene3D" id="3.40.50.1980">
    <property type="entry name" value="Nitrogenase molybdenum iron protein domain"/>
    <property type="match status" value="2"/>
</dbReference>
<dbReference type="InterPro" id="IPR051313">
    <property type="entry name" value="Bact_iron-sidero_bind"/>
</dbReference>
<name>A0A1S8DKC2_9GAMM</name>
<evidence type="ECO:0000256" key="5">
    <source>
        <dbReference type="ARBA" id="ARBA00022729"/>
    </source>
</evidence>
<dbReference type="InterPro" id="IPR002491">
    <property type="entry name" value="ABC_transptr_periplasmic_BD"/>
</dbReference>
<evidence type="ECO:0000256" key="2">
    <source>
        <dbReference type="ARBA" id="ARBA00008814"/>
    </source>
</evidence>
<comment type="similarity">
    <text evidence="2">Belongs to the bacterial solute-binding protein 8 family.</text>
</comment>
<comment type="subcellular location">
    <subcellularLocation>
        <location evidence="1">Cell envelope</location>
    </subcellularLocation>
</comment>
<dbReference type="OrthoDB" id="9793175at2"/>
<dbReference type="Pfam" id="PF01497">
    <property type="entry name" value="Peripla_BP_2"/>
    <property type="match status" value="1"/>
</dbReference>
<evidence type="ECO:0000259" key="7">
    <source>
        <dbReference type="PROSITE" id="PS50983"/>
    </source>
</evidence>
<feature type="signal peptide" evidence="6">
    <location>
        <begin position="1"/>
        <end position="23"/>
    </location>
</feature>
<dbReference type="GO" id="GO:0030288">
    <property type="term" value="C:outer membrane-bounded periplasmic space"/>
    <property type="evidence" value="ECO:0007669"/>
    <property type="project" value="TreeGrafter"/>
</dbReference>
<dbReference type="EMBL" id="MUBC01000005">
    <property type="protein sequence ID" value="ONM45246.1"/>
    <property type="molecule type" value="Genomic_DNA"/>
</dbReference>